<dbReference type="GeneID" id="9098163"/>
<organism evidence="1 2">
    <name type="scientific">Paracoccidioides lutzii (strain ATCC MYA-826 / Pb01)</name>
    <name type="common">Paracoccidioides brasiliensis</name>
    <dbReference type="NCBI Taxonomy" id="502779"/>
    <lineage>
        <taxon>Eukaryota</taxon>
        <taxon>Fungi</taxon>
        <taxon>Dikarya</taxon>
        <taxon>Ascomycota</taxon>
        <taxon>Pezizomycotina</taxon>
        <taxon>Eurotiomycetes</taxon>
        <taxon>Eurotiomycetidae</taxon>
        <taxon>Onygenales</taxon>
        <taxon>Ajellomycetaceae</taxon>
        <taxon>Paracoccidioides</taxon>
    </lineage>
</organism>
<dbReference type="AlphaFoldDB" id="A0A0A2V1P0"/>
<keyword evidence="2" id="KW-1185">Reference proteome</keyword>
<dbReference type="RefSeq" id="XP_015703177.1">
    <property type="nucleotide sequence ID" value="XM_015847268.1"/>
</dbReference>
<evidence type="ECO:0000313" key="2">
    <source>
        <dbReference type="Proteomes" id="UP000002059"/>
    </source>
</evidence>
<protein>
    <submittedName>
        <fullName evidence="1">Uncharacterized protein</fullName>
    </submittedName>
</protein>
<dbReference type="HOGENOM" id="CLU_1421813_0_0_1"/>
<dbReference type="EMBL" id="KN293998">
    <property type="protein sequence ID" value="KGQ01671.1"/>
    <property type="molecule type" value="Genomic_DNA"/>
</dbReference>
<proteinExistence type="predicted"/>
<name>A0A0A2V1P0_PARBA</name>
<dbReference type="VEuPathDB" id="FungiDB:PAAG_11664"/>
<dbReference type="OrthoDB" id="4204806at2759"/>
<gene>
    <name evidence="1" type="ORF">PAAG_11664</name>
</gene>
<reference evidence="1 2" key="1">
    <citation type="journal article" date="2011" name="PLoS Genet.">
        <title>Comparative genomic analysis of human fungal pathogens causing paracoccidioidomycosis.</title>
        <authorList>
            <person name="Desjardins C.A."/>
            <person name="Champion M.D."/>
            <person name="Holder J.W."/>
            <person name="Muszewska A."/>
            <person name="Goldberg J."/>
            <person name="Bailao A.M."/>
            <person name="Brigido M.M."/>
            <person name="Ferreira M.E."/>
            <person name="Garcia A.M."/>
            <person name="Grynberg M."/>
            <person name="Gujja S."/>
            <person name="Heiman D.I."/>
            <person name="Henn M.R."/>
            <person name="Kodira C.D."/>
            <person name="Leon-Narvaez H."/>
            <person name="Longo L.V."/>
            <person name="Ma L.J."/>
            <person name="Malavazi I."/>
            <person name="Matsuo A.L."/>
            <person name="Morais F.V."/>
            <person name="Pereira M."/>
            <person name="Rodriguez-Brito S."/>
            <person name="Sakthikumar S."/>
            <person name="Salem-Izacc S.M."/>
            <person name="Sykes S.M."/>
            <person name="Teixeira M.M."/>
            <person name="Vallejo M.C."/>
            <person name="Walter M.E."/>
            <person name="Yandava C."/>
            <person name="Young S."/>
            <person name="Zeng Q."/>
            <person name="Zucker J."/>
            <person name="Felipe M.S."/>
            <person name="Goldman G.H."/>
            <person name="Haas B.J."/>
            <person name="McEwen J.G."/>
            <person name="Nino-Vega G."/>
            <person name="Puccia R."/>
            <person name="San-Blas G."/>
            <person name="Soares C.M."/>
            <person name="Birren B.W."/>
            <person name="Cuomo C.A."/>
        </authorList>
    </citation>
    <scope>NUCLEOTIDE SEQUENCE [LARGE SCALE GENOMIC DNA]</scope>
    <source>
        <strain evidence="2">ATCC MYA-826 / Pb01</strain>
    </source>
</reference>
<sequence length="191" mass="20543">MSTTIYDGANHGQALLECAGVQRSDAEAVQSVVTEGLEVVCKDATAEKVDSMTLLAVEKAVQSSAKISHADTNEYPWSPTHGRRLPMVTVVFSLLPLAQVNSCKVASLVPASNYHPIRPLATVVSFMVGKVRVVQATCDPSNQNPTLPCTLRGSYDLSMSCYNKSSVRDIVKWILCPPELAQGLPLRGKEA</sequence>
<dbReference type="Proteomes" id="UP000002059">
    <property type="component" value="Partially assembled WGS sequence"/>
</dbReference>
<evidence type="ECO:0000313" key="1">
    <source>
        <dbReference type="EMBL" id="KGQ01671.1"/>
    </source>
</evidence>
<dbReference type="KEGG" id="pbl:PAAG_11664"/>
<accession>A0A0A2V1P0</accession>